<feature type="binding site" evidence="3">
    <location>
        <position position="126"/>
    </location>
    <ligand>
        <name>L-histidine</name>
        <dbReference type="ChEBI" id="CHEBI:57595"/>
    </ligand>
</feature>
<dbReference type="PANTHER" id="PTHR43707:SF1">
    <property type="entry name" value="HISTIDINE--TRNA LIGASE, MITOCHONDRIAL-RELATED"/>
    <property type="match status" value="1"/>
</dbReference>
<dbReference type="STRING" id="1797457.A2160_02005"/>
<dbReference type="GO" id="GO:0005524">
    <property type="term" value="F:ATP binding"/>
    <property type="evidence" value="ECO:0007669"/>
    <property type="project" value="UniProtKB-UniRule"/>
</dbReference>
<evidence type="ECO:0000313" key="6">
    <source>
        <dbReference type="Proteomes" id="UP000177006"/>
    </source>
</evidence>
<dbReference type="EMBL" id="MEZK01000007">
    <property type="protein sequence ID" value="OGD63616.1"/>
    <property type="molecule type" value="Genomic_DNA"/>
</dbReference>
<comment type="catalytic activity">
    <reaction evidence="2">
        <text>tRNA(His) + L-histidine + ATP = L-histidyl-tRNA(His) + AMP + diphosphate + H(+)</text>
        <dbReference type="Rhea" id="RHEA:17313"/>
        <dbReference type="Rhea" id="RHEA-COMP:9665"/>
        <dbReference type="Rhea" id="RHEA-COMP:9689"/>
        <dbReference type="ChEBI" id="CHEBI:15378"/>
        <dbReference type="ChEBI" id="CHEBI:30616"/>
        <dbReference type="ChEBI" id="CHEBI:33019"/>
        <dbReference type="ChEBI" id="CHEBI:57595"/>
        <dbReference type="ChEBI" id="CHEBI:78442"/>
        <dbReference type="ChEBI" id="CHEBI:78527"/>
        <dbReference type="ChEBI" id="CHEBI:456215"/>
        <dbReference type="EC" id="6.1.1.21"/>
    </reaction>
</comment>
<dbReference type="SUPFAM" id="SSF55681">
    <property type="entry name" value="Class II aaRS and biotin synthetases"/>
    <property type="match status" value="1"/>
</dbReference>
<proteinExistence type="inferred from homology"/>
<feature type="binding site" evidence="3">
    <location>
        <position position="108"/>
    </location>
    <ligand>
        <name>L-histidine</name>
        <dbReference type="ChEBI" id="CHEBI:57595"/>
    </ligand>
</feature>
<dbReference type="PANTHER" id="PTHR43707">
    <property type="entry name" value="HISTIDYL-TRNA SYNTHETASE"/>
    <property type="match status" value="1"/>
</dbReference>
<keyword evidence="2" id="KW-0648">Protein biosynthesis</keyword>
<dbReference type="NCBIfam" id="TIGR00442">
    <property type="entry name" value="hisS"/>
    <property type="match status" value="1"/>
</dbReference>
<evidence type="ECO:0000256" key="2">
    <source>
        <dbReference type="HAMAP-Rule" id="MF_00127"/>
    </source>
</evidence>
<protein>
    <recommendedName>
        <fullName evidence="2">Histidine--tRNA ligase</fullName>
        <ecNumber evidence="2">6.1.1.21</ecNumber>
    </recommendedName>
    <alternativeName>
        <fullName evidence="2">Histidyl-tRNA synthetase</fullName>
        <shortName evidence="2">HisRS</shortName>
    </alternativeName>
</protein>
<sequence>MKYQPPKGTQDLWNEKFYAYDSIAKTILRVTEQYGFRQIRTPGFEPIEILAKDAGNEVSGQIYTFKDKGGREFGIKSDITPGVTRFVAGNGRPIPKPIKISCYDRVYRYERPQSGRNREVTQVNAEMYGVKSELADAELLACFYQCYIELGLPRVKIQLGFRPFLDRYIRLLGVSKKQIMPVIRLVDKREKITDQEFTKEIIACGVSPNGLKKIKILIGFNGSLEKTLKNAQAIVGGDKQLSKYLQWLNIITNFLKKYGIDDRFQLNLGLARGSEYYTGIIYEAKLPNSQYGSIGGGGRYDNLVAQYGGPDTPAVGFSIGLDRIYPILQETNKLQLTNKPKIDYYLATERDSISITSMIKCVQQLREKGQNVEVDLQNKNMSEQLQAAKELGSKKVILFKQALLKNNQVVLINLIENKEQIIQVSDYDSTIL</sequence>
<keyword evidence="2" id="KW-0030">Aminoacyl-tRNA synthetase</keyword>
<dbReference type="GO" id="GO:0005737">
    <property type="term" value="C:cytoplasm"/>
    <property type="evidence" value="ECO:0007669"/>
    <property type="project" value="UniProtKB-SubCell"/>
</dbReference>
<comment type="subunit">
    <text evidence="2">Homodimer.</text>
</comment>
<feature type="binding site" evidence="3">
    <location>
        <position position="122"/>
    </location>
    <ligand>
        <name>L-histidine</name>
        <dbReference type="ChEBI" id="CHEBI:57595"/>
    </ligand>
</feature>
<dbReference type="Gene3D" id="3.30.930.10">
    <property type="entry name" value="Bira Bifunctional Protein, Domain 2"/>
    <property type="match status" value="1"/>
</dbReference>
<dbReference type="PIRSF" id="PIRSF001549">
    <property type="entry name" value="His-tRNA_synth"/>
    <property type="match status" value="1"/>
</dbReference>
<feature type="binding site" evidence="3">
    <location>
        <begin position="78"/>
        <end position="80"/>
    </location>
    <ligand>
        <name>L-histidine</name>
        <dbReference type="ChEBI" id="CHEBI:57595"/>
    </ligand>
</feature>
<dbReference type="GO" id="GO:0006427">
    <property type="term" value="P:histidyl-tRNA aminoacylation"/>
    <property type="evidence" value="ECO:0007669"/>
    <property type="project" value="UniProtKB-UniRule"/>
</dbReference>
<evidence type="ECO:0000256" key="3">
    <source>
        <dbReference type="PIRSR" id="PIRSR001549-1"/>
    </source>
</evidence>
<evidence type="ECO:0000256" key="1">
    <source>
        <dbReference type="ARBA" id="ARBA00008226"/>
    </source>
</evidence>
<keyword evidence="2 5" id="KW-0436">Ligase</keyword>
<keyword evidence="2" id="KW-0067">ATP-binding</keyword>
<name>A0A1F5E8K8_9BACT</name>
<dbReference type="Pfam" id="PF13393">
    <property type="entry name" value="tRNA-synt_His"/>
    <property type="match status" value="1"/>
</dbReference>
<gene>
    <name evidence="2" type="primary">hisS</name>
    <name evidence="5" type="ORF">A2160_02005</name>
</gene>
<dbReference type="InterPro" id="IPR006195">
    <property type="entry name" value="aa-tRNA-synth_II"/>
</dbReference>
<dbReference type="EC" id="6.1.1.21" evidence="2"/>
<comment type="caution">
    <text evidence="5">The sequence shown here is derived from an EMBL/GenBank/DDBJ whole genome shotgun (WGS) entry which is preliminary data.</text>
</comment>
<dbReference type="InterPro" id="IPR045864">
    <property type="entry name" value="aa-tRNA-synth_II/BPL/LPL"/>
</dbReference>
<comment type="subcellular location">
    <subcellularLocation>
        <location evidence="2">Cytoplasm</location>
    </subcellularLocation>
</comment>
<dbReference type="SUPFAM" id="SSF52954">
    <property type="entry name" value="Class II aaRS ABD-related"/>
    <property type="match status" value="1"/>
</dbReference>
<feature type="binding site" evidence="3">
    <location>
        <begin position="276"/>
        <end position="277"/>
    </location>
    <ligand>
        <name>L-histidine</name>
        <dbReference type="ChEBI" id="CHEBI:57595"/>
    </ligand>
</feature>
<dbReference type="CDD" id="cd00773">
    <property type="entry name" value="HisRS-like_core"/>
    <property type="match status" value="1"/>
</dbReference>
<dbReference type="GO" id="GO:0004821">
    <property type="term" value="F:histidine-tRNA ligase activity"/>
    <property type="evidence" value="ECO:0007669"/>
    <property type="project" value="UniProtKB-UniRule"/>
</dbReference>
<comment type="similarity">
    <text evidence="1 2">Belongs to the class-II aminoacyl-tRNA synthetase family.</text>
</comment>
<dbReference type="Gene3D" id="3.40.50.800">
    <property type="entry name" value="Anticodon-binding domain"/>
    <property type="match status" value="1"/>
</dbReference>
<dbReference type="InterPro" id="IPR015807">
    <property type="entry name" value="His-tRNA-ligase"/>
</dbReference>
<dbReference type="InterPro" id="IPR004516">
    <property type="entry name" value="HisRS/HisZ"/>
</dbReference>
<dbReference type="InterPro" id="IPR036621">
    <property type="entry name" value="Anticodon-bd_dom_sf"/>
</dbReference>
<dbReference type="PROSITE" id="PS50862">
    <property type="entry name" value="AA_TRNA_LIGASE_II"/>
    <property type="match status" value="1"/>
</dbReference>
<feature type="binding site" evidence="3">
    <location>
        <position position="272"/>
    </location>
    <ligand>
        <name>L-histidine</name>
        <dbReference type="ChEBI" id="CHEBI:57595"/>
    </ligand>
</feature>
<accession>A0A1F5E8K8</accession>
<organism evidence="5 6">
    <name type="scientific">Candidatus Beckwithbacteria bacterium RBG_13_42_9</name>
    <dbReference type="NCBI Taxonomy" id="1797457"/>
    <lineage>
        <taxon>Bacteria</taxon>
        <taxon>Candidatus Beckwithiibacteriota</taxon>
    </lineage>
</organism>
<feature type="domain" description="Aminoacyl-transfer RNA synthetases class-II family profile" evidence="4">
    <location>
        <begin position="8"/>
        <end position="340"/>
    </location>
</feature>
<dbReference type="InterPro" id="IPR041715">
    <property type="entry name" value="HisRS-like_core"/>
</dbReference>
<dbReference type="HAMAP" id="MF_00127">
    <property type="entry name" value="His_tRNA_synth"/>
    <property type="match status" value="1"/>
</dbReference>
<evidence type="ECO:0000259" key="4">
    <source>
        <dbReference type="PROSITE" id="PS50862"/>
    </source>
</evidence>
<dbReference type="AlphaFoldDB" id="A0A1F5E8K8"/>
<reference evidence="5 6" key="1">
    <citation type="journal article" date="2016" name="Nat. Commun.">
        <title>Thousands of microbial genomes shed light on interconnected biogeochemical processes in an aquifer system.</title>
        <authorList>
            <person name="Anantharaman K."/>
            <person name="Brown C.T."/>
            <person name="Hug L.A."/>
            <person name="Sharon I."/>
            <person name="Castelle C.J."/>
            <person name="Probst A.J."/>
            <person name="Thomas B.C."/>
            <person name="Singh A."/>
            <person name="Wilkins M.J."/>
            <person name="Karaoz U."/>
            <person name="Brodie E.L."/>
            <person name="Williams K.H."/>
            <person name="Hubbard S.S."/>
            <person name="Banfield J.F."/>
        </authorList>
    </citation>
    <scope>NUCLEOTIDE SEQUENCE [LARGE SCALE GENOMIC DNA]</scope>
</reference>
<keyword evidence="2" id="KW-0547">Nucleotide-binding</keyword>
<keyword evidence="2" id="KW-0963">Cytoplasm</keyword>
<dbReference type="Proteomes" id="UP000177006">
    <property type="component" value="Unassembled WGS sequence"/>
</dbReference>
<evidence type="ECO:0000313" key="5">
    <source>
        <dbReference type="EMBL" id="OGD63616.1"/>
    </source>
</evidence>